<evidence type="ECO:0000313" key="1">
    <source>
        <dbReference type="EMBL" id="SVE55051.1"/>
    </source>
</evidence>
<name>A0A383EEA2_9ZZZZ</name>
<dbReference type="Gene3D" id="3.40.630.10">
    <property type="entry name" value="Zn peptidases"/>
    <property type="match status" value="1"/>
</dbReference>
<feature type="non-terminal residue" evidence="1">
    <location>
        <position position="135"/>
    </location>
</feature>
<dbReference type="PROSITE" id="PS51257">
    <property type="entry name" value="PROKAR_LIPOPROTEIN"/>
    <property type="match status" value="1"/>
</dbReference>
<dbReference type="AlphaFoldDB" id="A0A383EEA2"/>
<dbReference type="GO" id="GO:0016787">
    <property type="term" value="F:hydrolase activity"/>
    <property type="evidence" value="ECO:0007669"/>
    <property type="project" value="InterPro"/>
</dbReference>
<evidence type="ECO:0008006" key="2">
    <source>
        <dbReference type="Google" id="ProtNLM"/>
    </source>
</evidence>
<gene>
    <name evidence="1" type="ORF">METZ01_LOCUS507905</name>
</gene>
<dbReference type="InterPro" id="IPR017439">
    <property type="entry name" value="Amidohydrolase"/>
</dbReference>
<sequence>MKPLICLLLLFLSSCLSAAPPLQEKVKARVAKEYGELVELYKHLHSHPEISFQEAKTGLRLGKEMKSIGFEVTQNVGGHGVVCVLKNGTGPTVLVRTDTDALPVKEATGLPYASKQTTTDDRGIEVSTMHACGHD</sequence>
<protein>
    <recommendedName>
        <fullName evidence="2">Peptidase M20 dimerisation domain-containing protein</fullName>
    </recommendedName>
</protein>
<dbReference type="SUPFAM" id="SSF53187">
    <property type="entry name" value="Zn-dependent exopeptidases"/>
    <property type="match status" value="1"/>
</dbReference>
<dbReference type="PANTHER" id="PTHR11014:SF63">
    <property type="entry name" value="METALLOPEPTIDASE, PUTATIVE (AFU_ORTHOLOGUE AFUA_6G09600)-RELATED"/>
    <property type="match status" value="1"/>
</dbReference>
<accession>A0A383EEA2</accession>
<dbReference type="PANTHER" id="PTHR11014">
    <property type="entry name" value="PEPTIDASE M20 FAMILY MEMBER"/>
    <property type="match status" value="1"/>
</dbReference>
<reference evidence="1" key="1">
    <citation type="submission" date="2018-05" db="EMBL/GenBank/DDBJ databases">
        <authorList>
            <person name="Lanie J.A."/>
            <person name="Ng W.-L."/>
            <person name="Kazmierczak K.M."/>
            <person name="Andrzejewski T.M."/>
            <person name="Davidsen T.M."/>
            <person name="Wayne K.J."/>
            <person name="Tettelin H."/>
            <person name="Glass J.I."/>
            <person name="Rusch D."/>
            <person name="Podicherti R."/>
            <person name="Tsui H.-C.T."/>
            <person name="Winkler M.E."/>
        </authorList>
    </citation>
    <scope>NUCLEOTIDE SEQUENCE</scope>
</reference>
<proteinExistence type="predicted"/>
<dbReference type="EMBL" id="UINC01225128">
    <property type="protein sequence ID" value="SVE55051.1"/>
    <property type="molecule type" value="Genomic_DNA"/>
</dbReference>
<organism evidence="1">
    <name type="scientific">marine metagenome</name>
    <dbReference type="NCBI Taxonomy" id="408172"/>
    <lineage>
        <taxon>unclassified sequences</taxon>
        <taxon>metagenomes</taxon>
        <taxon>ecological metagenomes</taxon>
    </lineage>
</organism>